<keyword evidence="1" id="KW-1185">Reference proteome</keyword>
<dbReference type="AlphaFoldDB" id="A0A1I7US11"/>
<dbReference type="Proteomes" id="UP000095282">
    <property type="component" value="Unplaced"/>
</dbReference>
<evidence type="ECO:0000313" key="2">
    <source>
        <dbReference type="WBParaSite" id="Csp11.Scaffold630.g18769.t1"/>
    </source>
</evidence>
<proteinExistence type="predicted"/>
<reference evidence="2" key="1">
    <citation type="submission" date="2016-11" db="UniProtKB">
        <authorList>
            <consortium name="WormBaseParasite"/>
        </authorList>
    </citation>
    <scope>IDENTIFICATION</scope>
</reference>
<sequence length="229" mass="26525">MDEVHKAILDFNECTDKYEDIVYEIRQLPRPANFNPTPPIQIYRKEINFEELLKTPKIHYMERALDDGQVVRIAVVDDNAARTLMGNSFKVCEKEFQLQNHFQKCYAQPGEVESIETTPEATRHVICCPSPIAPVIENMTLYSLPGAAELQHYQVEKACRQTRKCPTADEYRAALEATKSSNPLLRKEKKPNITFWPRSRPSEELTLEKMLEDSKRNSRKILRGKSAWK</sequence>
<accession>A0A1I7US11</accession>
<name>A0A1I7US11_9PELO</name>
<protein>
    <submittedName>
        <fullName evidence="2">CP2 domain-containing protein</fullName>
    </submittedName>
</protein>
<organism evidence="1 2">
    <name type="scientific">Caenorhabditis tropicalis</name>
    <dbReference type="NCBI Taxonomy" id="1561998"/>
    <lineage>
        <taxon>Eukaryota</taxon>
        <taxon>Metazoa</taxon>
        <taxon>Ecdysozoa</taxon>
        <taxon>Nematoda</taxon>
        <taxon>Chromadorea</taxon>
        <taxon>Rhabditida</taxon>
        <taxon>Rhabditina</taxon>
        <taxon>Rhabditomorpha</taxon>
        <taxon>Rhabditoidea</taxon>
        <taxon>Rhabditidae</taxon>
        <taxon>Peloderinae</taxon>
        <taxon>Caenorhabditis</taxon>
    </lineage>
</organism>
<dbReference type="WBParaSite" id="Csp11.Scaffold630.g18769.t1">
    <property type="protein sequence ID" value="Csp11.Scaffold630.g18769.t1"/>
    <property type="gene ID" value="Csp11.Scaffold630.g18769"/>
</dbReference>
<evidence type="ECO:0000313" key="1">
    <source>
        <dbReference type="Proteomes" id="UP000095282"/>
    </source>
</evidence>